<dbReference type="GO" id="GO:0045087">
    <property type="term" value="P:innate immune response"/>
    <property type="evidence" value="ECO:0007669"/>
    <property type="project" value="TreeGrafter"/>
</dbReference>
<reference evidence="2 3" key="1">
    <citation type="submission" date="2019-12" db="EMBL/GenBank/DDBJ databases">
        <title>Chromosome-level assembly of the Caenorhabditis remanei genome.</title>
        <authorList>
            <person name="Teterina A.A."/>
            <person name="Willis J.H."/>
            <person name="Phillips P.C."/>
        </authorList>
    </citation>
    <scope>NUCLEOTIDE SEQUENCE [LARGE SCALE GENOMIC DNA]</scope>
    <source>
        <strain evidence="2 3">PX506</strain>
        <tissue evidence="2">Whole organism</tissue>
    </source>
</reference>
<dbReference type="EMBL" id="WUAV01000005">
    <property type="protein sequence ID" value="KAF1754813.1"/>
    <property type="molecule type" value="Genomic_DNA"/>
</dbReference>
<dbReference type="InterPro" id="IPR001810">
    <property type="entry name" value="F-box_dom"/>
</dbReference>
<dbReference type="GeneID" id="78777218"/>
<evidence type="ECO:0000313" key="3">
    <source>
        <dbReference type="Proteomes" id="UP000483820"/>
    </source>
</evidence>
<dbReference type="RefSeq" id="XP_053583133.1">
    <property type="nucleotide sequence ID" value="XM_053734220.1"/>
</dbReference>
<dbReference type="PANTHER" id="PTHR23015">
    <property type="entry name" value="UNCHARACTERIZED C.ELEGANS PROTEIN"/>
    <property type="match status" value="1"/>
</dbReference>
<feature type="domain" description="F-box" evidence="1">
    <location>
        <begin position="8"/>
        <end position="48"/>
    </location>
</feature>
<accession>A0A6A5GJE4</accession>
<protein>
    <recommendedName>
        <fullName evidence="1">F-box domain-containing protein</fullName>
    </recommendedName>
</protein>
<gene>
    <name evidence="2" type="ORF">GCK72_021377</name>
</gene>
<dbReference type="Pfam" id="PF00646">
    <property type="entry name" value="F-box"/>
    <property type="match status" value="1"/>
</dbReference>
<dbReference type="InterPro" id="IPR040161">
    <property type="entry name" value="FB224"/>
</dbReference>
<dbReference type="PANTHER" id="PTHR23015:SF4">
    <property type="entry name" value="DUF38 DOMAIN-CONTAINING PROTEIN-RELATED"/>
    <property type="match status" value="1"/>
</dbReference>
<dbReference type="Proteomes" id="UP000483820">
    <property type="component" value="Chromosome V"/>
</dbReference>
<name>A0A6A5GJE4_CAERE</name>
<proteinExistence type="predicted"/>
<evidence type="ECO:0000259" key="1">
    <source>
        <dbReference type="SMART" id="SM00256"/>
    </source>
</evidence>
<dbReference type="CTD" id="78777218"/>
<organism evidence="2 3">
    <name type="scientific">Caenorhabditis remanei</name>
    <name type="common">Caenorhabditis vulgaris</name>
    <dbReference type="NCBI Taxonomy" id="31234"/>
    <lineage>
        <taxon>Eukaryota</taxon>
        <taxon>Metazoa</taxon>
        <taxon>Ecdysozoa</taxon>
        <taxon>Nematoda</taxon>
        <taxon>Chromadorea</taxon>
        <taxon>Rhabditida</taxon>
        <taxon>Rhabditina</taxon>
        <taxon>Rhabditomorpha</taxon>
        <taxon>Rhabditoidea</taxon>
        <taxon>Rhabditidae</taxon>
        <taxon>Peloderinae</taxon>
        <taxon>Caenorhabditis</taxon>
    </lineage>
</organism>
<evidence type="ECO:0000313" key="2">
    <source>
        <dbReference type="EMBL" id="KAF1754813.1"/>
    </source>
</evidence>
<comment type="caution">
    <text evidence="2">The sequence shown here is derived from an EMBL/GenBank/DDBJ whole genome shotgun (WGS) entry which is preliminary data.</text>
</comment>
<dbReference type="SMART" id="SM00256">
    <property type="entry name" value="FBOX"/>
    <property type="match status" value="1"/>
</dbReference>
<dbReference type="KEGG" id="crq:GCK72_021377"/>
<dbReference type="AlphaFoldDB" id="A0A6A5GJE4"/>
<sequence length="282" mass="32500">MSPSFLEIPDLPMEMIMNNLDYIAIQSVRKTCWGLRNFIDDKKPGIGIKQISICQMDNTAVRLAINLPSSYYYLAPSSELPKAGFILKYEKHENGCRISVTTSDGNKTKYVKNFNFLNAAFHDFKVALNTQKAIFKHVEVTGKTFFEKFEKVMKSQKPIATESMEINVNVNFLKRARQILQHADPKYLKSIEYFKEPIRILETVKLESSKNIQNFSHFSSISIQSKKLDVDSIRAIKENFFQFHEYNKHLLVLAVVQENLFIDAFGATFEPPGEMEGYVIRD</sequence>